<evidence type="ECO:0000313" key="9">
    <source>
        <dbReference type="Proteomes" id="UP000184241"/>
    </source>
</evidence>
<dbReference type="PROSITE" id="PS51094">
    <property type="entry name" value="PTS_EIIA_TYPE_2"/>
    <property type="match status" value="1"/>
</dbReference>
<protein>
    <submittedName>
        <fullName evidence="8">Transcriptional antiterminator</fullName>
    </submittedName>
</protein>
<dbReference type="PANTHER" id="PTHR30185:SF18">
    <property type="entry name" value="TRANSCRIPTIONAL REGULATOR MTLR"/>
    <property type="match status" value="1"/>
</dbReference>
<keyword evidence="2" id="KW-0677">Repeat</keyword>
<dbReference type="EMBL" id="FQXU01000004">
    <property type="protein sequence ID" value="SHH86184.1"/>
    <property type="molecule type" value="Genomic_DNA"/>
</dbReference>
<reference evidence="8 9" key="1">
    <citation type="submission" date="2016-11" db="EMBL/GenBank/DDBJ databases">
        <authorList>
            <person name="Jaros S."/>
            <person name="Januszkiewicz K."/>
            <person name="Wedrychowicz H."/>
        </authorList>
    </citation>
    <scope>NUCLEOTIDE SEQUENCE [LARGE SCALE GENOMIC DNA]</scope>
    <source>
        <strain evidence="8 9">DSM 6191</strain>
    </source>
</reference>
<dbReference type="InterPro" id="IPR011608">
    <property type="entry name" value="PRD"/>
</dbReference>
<dbReference type="GO" id="GO:0009401">
    <property type="term" value="P:phosphoenolpyruvate-dependent sugar phosphotransferase system"/>
    <property type="evidence" value="ECO:0007669"/>
    <property type="project" value="InterPro"/>
</dbReference>
<dbReference type="Gene3D" id="3.40.930.10">
    <property type="entry name" value="Mannitol-specific EII, Chain A"/>
    <property type="match status" value="1"/>
</dbReference>
<dbReference type="SUPFAM" id="SSF63520">
    <property type="entry name" value="PTS-regulatory domain, PRD"/>
    <property type="match status" value="2"/>
</dbReference>
<dbReference type="PANTHER" id="PTHR30185">
    <property type="entry name" value="CRYPTIC BETA-GLUCOSIDE BGL OPERON ANTITERMINATOR"/>
    <property type="match status" value="1"/>
</dbReference>
<evidence type="ECO:0000259" key="6">
    <source>
        <dbReference type="PROSITE" id="PS51099"/>
    </source>
</evidence>
<sequence>MDNLTARNKDLIKIMLNEEEYKPMSYYSSILNVSPRTLYSDINAINCYINEFKMEVDRRPGQGIKLIGDLSEKIELIHSLNSGNEKEQSFSTKERQLEIVKLLLLEEKTISYQKLSDYFLVSKTSIAKDMELISSYVSEETVIIQSNKKGTKIIGSEVQKQYSLKKYTNILMEENNCFGEEDFFKSAPAVLKKVYPTKIVDISFKLGNEIETKLNISLSDYYLKSLIITLIILIFRISKRNHIYSERNFVFEEIKTLETYIVAKNILEVIAKELNISFSETDIDYLNRQLMAHGLKPKLKNETETKRYKKIVKDMVKEMSEVMHVDLTRDEKLLDGVMFHLIPMEYRLKMGIRIQNPLLSEIKSQYSVTFSATWYVMAKVESELNITLTEDEVAFIMVHFQAAIDRNTRVKKILIVCPTGIGSSELIANKIKRFLPAQDIVEVVPMRKIYENDIENVDLIISSVHLDITKKPIIYVSPLVTNIDLKNISNFYADIFYKENDLGEKIEQYNFKYIPQILDKEMIFVDKDYNSKEECLFAMIKAMEEKDIVYEGFKESILERERLGTTSLESGAAIPHASPETVKESRIAIMTLRKFIRWDNKYVNTIILICIANKDMHKVKSILSEIYQIVETKDTISHLLVGKKEKEIIELLGGAASD</sequence>
<name>A0A1M5WG29_9CLOT</name>
<dbReference type="GO" id="GO:0008982">
    <property type="term" value="F:protein-N(PI)-phosphohistidine-sugar phosphotransferase activity"/>
    <property type="evidence" value="ECO:0007669"/>
    <property type="project" value="InterPro"/>
</dbReference>
<feature type="domain" description="PRD" evidence="7">
    <location>
        <begin position="194"/>
        <end position="300"/>
    </location>
</feature>
<keyword evidence="1" id="KW-0808">Transferase</keyword>
<dbReference type="PROSITE" id="PS51099">
    <property type="entry name" value="PTS_EIIB_TYPE_2"/>
    <property type="match status" value="1"/>
</dbReference>
<dbReference type="InterPro" id="IPR036634">
    <property type="entry name" value="PRD_sf"/>
</dbReference>
<evidence type="ECO:0000256" key="2">
    <source>
        <dbReference type="ARBA" id="ARBA00022737"/>
    </source>
</evidence>
<dbReference type="SUPFAM" id="SSF55804">
    <property type="entry name" value="Phoshotransferase/anion transport protein"/>
    <property type="match status" value="1"/>
</dbReference>
<dbReference type="AlphaFoldDB" id="A0A1M5WG29"/>
<dbReference type="InterPro" id="IPR013011">
    <property type="entry name" value="PTS_EIIB_2"/>
</dbReference>
<gene>
    <name evidence="8" type="ORF">SAMN02745941_01066</name>
</gene>
<dbReference type="Gene3D" id="1.10.1790.10">
    <property type="entry name" value="PRD domain"/>
    <property type="match status" value="2"/>
</dbReference>
<dbReference type="InterPro" id="IPR036388">
    <property type="entry name" value="WH-like_DNA-bd_sf"/>
</dbReference>
<dbReference type="SUPFAM" id="SSF52794">
    <property type="entry name" value="PTS system IIB component-like"/>
    <property type="match status" value="1"/>
</dbReference>
<dbReference type="Gene3D" id="1.10.10.10">
    <property type="entry name" value="Winged helix-like DNA-binding domain superfamily/Winged helix DNA-binding domain"/>
    <property type="match status" value="1"/>
</dbReference>
<dbReference type="CDD" id="cd05568">
    <property type="entry name" value="PTS_IIB_bgl_like"/>
    <property type="match status" value="1"/>
</dbReference>
<feature type="domain" description="PTS EIIB type-2" evidence="6">
    <location>
        <begin position="411"/>
        <end position="500"/>
    </location>
</feature>
<dbReference type="InterPro" id="IPR016152">
    <property type="entry name" value="PTrfase/Anion_transptr"/>
</dbReference>
<dbReference type="InterPro" id="IPR050661">
    <property type="entry name" value="BglG_antiterminators"/>
</dbReference>
<dbReference type="InterPro" id="IPR002178">
    <property type="entry name" value="PTS_EIIA_type-2_dom"/>
</dbReference>
<dbReference type="RefSeq" id="WP_073017445.1">
    <property type="nucleotide sequence ID" value="NZ_FQXU01000004.1"/>
</dbReference>
<evidence type="ECO:0000313" key="8">
    <source>
        <dbReference type="EMBL" id="SHH86184.1"/>
    </source>
</evidence>
<dbReference type="GO" id="GO:0006355">
    <property type="term" value="P:regulation of DNA-templated transcription"/>
    <property type="evidence" value="ECO:0007669"/>
    <property type="project" value="InterPro"/>
</dbReference>
<dbReference type="InterPro" id="IPR036095">
    <property type="entry name" value="PTS_EIIB-like_sf"/>
</dbReference>
<feature type="domain" description="PRD" evidence="7">
    <location>
        <begin position="303"/>
        <end position="410"/>
    </location>
</feature>
<keyword evidence="4" id="KW-0804">Transcription</keyword>
<accession>A0A1M5WG29</accession>
<evidence type="ECO:0000259" key="5">
    <source>
        <dbReference type="PROSITE" id="PS51094"/>
    </source>
</evidence>
<keyword evidence="3" id="KW-0805">Transcription regulation</keyword>
<evidence type="ECO:0000256" key="4">
    <source>
        <dbReference type="ARBA" id="ARBA00023163"/>
    </source>
</evidence>
<dbReference type="Pfam" id="PF02302">
    <property type="entry name" value="PTS_IIB"/>
    <property type="match status" value="1"/>
</dbReference>
<feature type="domain" description="PTS EIIA type-2" evidence="5">
    <location>
        <begin position="516"/>
        <end position="655"/>
    </location>
</feature>
<proteinExistence type="predicted"/>
<evidence type="ECO:0000256" key="1">
    <source>
        <dbReference type="ARBA" id="ARBA00022679"/>
    </source>
</evidence>
<dbReference type="Proteomes" id="UP000184241">
    <property type="component" value="Unassembled WGS sequence"/>
</dbReference>
<evidence type="ECO:0000259" key="7">
    <source>
        <dbReference type="PROSITE" id="PS51372"/>
    </source>
</evidence>
<dbReference type="CDD" id="cd00211">
    <property type="entry name" value="PTS_IIA_fru"/>
    <property type="match status" value="1"/>
</dbReference>
<dbReference type="Pfam" id="PF00874">
    <property type="entry name" value="PRD"/>
    <property type="match status" value="2"/>
</dbReference>
<dbReference type="PROSITE" id="PS51372">
    <property type="entry name" value="PRD_2"/>
    <property type="match status" value="2"/>
</dbReference>
<organism evidence="8 9">
    <name type="scientific">Clostridium intestinale DSM 6191</name>
    <dbReference type="NCBI Taxonomy" id="1121320"/>
    <lineage>
        <taxon>Bacteria</taxon>
        <taxon>Bacillati</taxon>
        <taxon>Bacillota</taxon>
        <taxon>Clostridia</taxon>
        <taxon>Eubacteriales</taxon>
        <taxon>Clostridiaceae</taxon>
        <taxon>Clostridium</taxon>
    </lineage>
</organism>
<dbReference type="Gene3D" id="3.40.50.2300">
    <property type="match status" value="1"/>
</dbReference>
<evidence type="ECO:0000256" key="3">
    <source>
        <dbReference type="ARBA" id="ARBA00023015"/>
    </source>
</evidence>
<dbReference type="InterPro" id="IPR003501">
    <property type="entry name" value="PTS_EIIB_2/3"/>
</dbReference>
<dbReference type="Pfam" id="PF00359">
    <property type="entry name" value="PTS_EIIA_2"/>
    <property type="match status" value="1"/>
</dbReference>